<dbReference type="GO" id="GO:0046872">
    <property type="term" value="F:metal ion binding"/>
    <property type="evidence" value="ECO:0007669"/>
    <property type="project" value="InterPro"/>
</dbReference>
<sequence>MPGLLENSRVKYALGRHLRVCRSIRQPKEALDLDVNSETIHRVLGEASDVFYPGQVLDPLFKALGKRVFPGNFYSFMGNKIRQSLLFQWLGIPHPRTKIYYGARKEERILRDFSFPFVGKRAVGGSQGKEVFLIRDEKELETYLSLYHPAYVQEYIPASRDLRIVVFAGHVIHAYWRIGKPGDFRHNVSRGGSVEFENIPEDALEFARWVAERCGFDEVGLDILPRGESYLVLEANMVYGLEGFRRRGLDINKIFSRAEKEGWI</sequence>
<dbReference type="GO" id="GO:0005737">
    <property type="term" value="C:cytoplasm"/>
    <property type="evidence" value="ECO:0007669"/>
    <property type="project" value="TreeGrafter"/>
</dbReference>
<evidence type="ECO:0000256" key="1">
    <source>
        <dbReference type="PROSITE-ProRule" id="PRU00409"/>
    </source>
</evidence>
<keyword evidence="3" id="KW-0436">Ligase</keyword>
<dbReference type="GO" id="GO:0005524">
    <property type="term" value="F:ATP binding"/>
    <property type="evidence" value="ECO:0007669"/>
    <property type="project" value="UniProtKB-UniRule"/>
</dbReference>
<evidence type="ECO:0000313" key="3">
    <source>
        <dbReference type="EMBL" id="SFM99248.1"/>
    </source>
</evidence>
<feature type="domain" description="ATP-grasp" evidence="2">
    <location>
        <begin position="84"/>
        <end position="262"/>
    </location>
</feature>
<dbReference type="PANTHER" id="PTHR21621:SF2">
    <property type="entry name" value="COENZYME GAMMA-F420-2:ALPHA-L-GLUTAMATE LIGASE"/>
    <property type="match status" value="1"/>
</dbReference>
<evidence type="ECO:0000313" key="4">
    <source>
        <dbReference type="Proteomes" id="UP000199611"/>
    </source>
</evidence>
<dbReference type="Proteomes" id="UP000199611">
    <property type="component" value="Unassembled WGS sequence"/>
</dbReference>
<accession>A0A1I4VDK2</accession>
<keyword evidence="3" id="KW-0689">Ribosomal protein</keyword>
<gene>
    <name evidence="3" type="ORF">SAMN05660836_02231</name>
</gene>
<dbReference type="Gene3D" id="3.30.470.20">
    <property type="entry name" value="ATP-grasp fold, B domain"/>
    <property type="match status" value="1"/>
</dbReference>
<dbReference type="Pfam" id="PF08443">
    <property type="entry name" value="RimK"/>
    <property type="match status" value="1"/>
</dbReference>
<dbReference type="GO" id="GO:0005840">
    <property type="term" value="C:ribosome"/>
    <property type="evidence" value="ECO:0007669"/>
    <property type="project" value="UniProtKB-KW"/>
</dbReference>
<keyword evidence="3" id="KW-0687">Ribonucleoprotein</keyword>
<dbReference type="SUPFAM" id="SSF56059">
    <property type="entry name" value="Glutathione synthetase ATP-binding domain-like"/>
    <property type="match status" value="1"/>
</dbReference>
<dbReference type="PROSITE" id="PS50975">
    <property type="entry name" value="ATP_GRASP"/>
    <property type="match status" value="1"/>
</dbReference>
<reference evidence="3 4" key="1">
    <citation type="submission" date="2016-10" db="EMBL/GenBank/DDBJ databases">
        <authorList>
            <person name="de Groot N.N."/>
        </authorList>
    </citation>
    <scope>NUCLEOTIDE SEQUENCE [LARGE SCALE GENOMIC DNA]</scope>
    <source>
        <strain evidence="3 4">DSM 9990</strain>
    </source>
</reference>
<dbReference type="PANTHER" id="PTHR21621">
    <property type="entry name" value="RIBOSOMAL PROTEIN S6 MODIFICATION PROTEIN"/>
    <property type="match status" value="1"/>
</dbReference>
<dbReference type="InterPro" id="IPR011761">
    <property type="entry name" value="ATP-grasp"/>
</dbReference>
<protein>
    <submittedName>
        <fullName evidence="3">Ribosomal protein S6--L-glutamate ligase</fullName>
    </submittedName>
</protein>
<dbReference type="RefSeq" id="WP_093395846.1">
    <property type="nucleotide sequence ID" value="NZ_FOUU01000009.1"/>
</dbReference>
<dbReference type="OrthoDB" id="1704979at2"/>
<keyword evidence="4" id="KW-1185">Reference proteome</keyword>
<dbReference type="AlphaFoldDB" id="A0A1I4VDK2"/>
<keyword evidence="1" id="KW-0547">Nucleotide-binding</keyword>
<organism evidence="3 4">
    <name type="scientific">Thermodesulforhabdus norvegica</name>
    <dbReference type="NCBI Taxonomy" id="39841"/>
    <lineage>
        <taxon>Bacteria</taxon>
        <taxon>Pseudomonadati</taxon>
        <taxon>Thermodesulfobacteriota</taxon>
        <taxon>Syntrophobacteria</taxon>
        <taxon>Syntrophobacterales</taxon>
        <taxon>Thermodesulforhabdaceae</taxon>
        <taxon>Thermodesulforhabdus</taxon>
    </lineage>
</organism>
<dbReference type="GO" id="GO:0043774">
    <property type="term" value="F:coenzyme F420-2 alpha-glutamyl ligase activity"/>
    <property type="evidence" value="ECO:0007669"/>
    <property type="project" value="TreeGrafter"/>
</dbReference>
<dbReference type="EMBL" id="FOUU01000009">
    <property type="protein sequence ID" value="SFM99248.1"/>
    <property type="molecule type" value="Genomic_DNA"/>
</dbReference>
<dbReference type="STRING" id="39841.SAMN05660836_02231"/>
<dbReference type="InterPro" id="IPR013651">
    <property type="entry name" value="ATP-grasp_RimK-type"/>
</dbReference>
<keyword evidence="1" id="KW-0067">ATP-binding</keyword>
<proteinExistence type="predicted"/>
<name>A0A1I4VDK2_9BACT</name>
<evidence type="ECO:0000259" key="2">
    <source>
        <dbReference type="PROSITE" id="PS50975"/>
    </source>
</evidence>